<feature type="domain" description="Fe2OG dioxygenase" evidence="7">
    <location>
        <begin position="100"/>
        <end position="198"/>
    </location>
</feature>
<evidence type="ECO:0000256" key="6">
    <source>
        <dbReference type="ARBA" id="ARBA00023004"/>
    </source>
</evidence>
<dbReference type="PROSITE" id="PS51471">
    <property type="entry name" value="FE2OG_OXY"/>
    <property type="match status" value="1"/>
</dbReference>
<dbReference type="SMART" id="SM00702">
    <property type="entry name" value="P4Hc"/>
    <property type="match status" value="1"/>
</dbReference>
<comment type="caution">
    <text evidence="8">The sequence shown here is derived from an EMBL/GenBank/DDBJ whole genome shotgun (WGS) entry which is preliminary data.</text>
</comment>
<name>A0A366HI20_9BURK</name>
<organism evidence="8 9">
    <name type="scientific">Eoetvoesiella caeni</name>
    <dbReference type="NCBI Taxonomy" id="645616"/>
    <lineage>
        <taxon>Bacteria</taxon>
        <taxon>Pseudomonadati</taxon>
        <taxon>Pseudomonadota</taxon>
        <taxon>Betaproteobacteria</taxon>
        <taxon>Burkholderiales</taxon>
        <taxon>Alcaligenaceae</taxon>
        <taxon>Eoetvoesiella</taxon>
    </lineage>
</organism>
<evidence type="ECO:0000256" key="1">
    <source>
        <dbReference type="ARBA" id="ARBA00001961"/>
    </source>
</evidence>
<keyword evidence="9" id="KW-1185">Reference proteome</keyword>
<dbReference type="PANTHER" id="PTHR12907:SF26">
    <property type="entry name" value="HIF PROLYL HYDROXYLASE, ISOFORM C"/>
    <property type="match status" value="1"/>
</dbReference>
<dbReference type="GO" id="GO:0031418">
    <property type="term" value="F:L-ascorbic acid binding"/>
    <property type="evidence" value="ECO:0007669"/>
    <property type="project" value="UniProtKB-KW"/>
</dbReference>
<protein>
    <submittedName>
        <fullName evidence="8">SM-20-related protein</fullName>
    </submittedName>
</protein>
<dbReference type="AlphaFoldDB" id="A0A366HI20"/>
<reference evidence="8 9" key="1">
    <citation type="submission" date="2018-06" db="EMBL/GenBank/DDBJ databases">
        <title>Genomic Encyclopedia of Type Strains, Phase IV (KMG-IV): sequencing the most valuable type-strain genomes for metagenomic binning, comparative biology and taxonomic classification.</title>
        <authorList>
            <person name="Goeker M."/>
        </authorList>
    </citation>
    <scope>NUCLEOTIDE SEQUENCE [LARGE SCALE GENOMIC DNA]</scope>
    <source>
        <strain evidence="8 9">DSM 25520</strain>
    </source>
</reference>
<sequence length="203" mass="23410">MSTLEVLFHSLEEQGWAVSDTLVPRAWQQAMLAQSQQLWQDGHFHQAHIGRSASDSLNPNIRGDAICWIDPESQQGGQPFFAWMAQLRLLLNERYYLGLRSQEFHFARYEAGCGYRKHLDQHRNSGHRKISVVLYLNPQWDAADGGELCLYLPDNDMQETQRILPQPARLVVFRSDQIPHEVLPCAQTRWSLSGWLRSDEALV</sequence>
<dbReference type="InterPro" id="IPR006620">
    <property type="entry name" value="Pro_4_hyd_alph"/>
</dbReference>
<evidence type="ECO:0000313" key="8">
    <source>
        <dbReference type="EMBL" id="RBP41781.1"/>
    </source>
</evidence>
<dbReference type="Pfam" id="PF13640">
    <property type="entry name" value="2OG-FeII_Oxy_3"/>
    <property type="match status" value="1"/>
</dbReference>
<dbReference type="GO" id="GO:0031543">
    <property type="term" value="F:peptidyl-proline dioxygenase activity"/>
    <property type="evidence" value="ECO:0007669"/>
    <property type="project" value="TreeGrafter"/>
</dbReference>
<dbReference type="GO" id="GO:0008198">
    <property type="term" value="F:ferrous iron binding"/>
    <property type="evidence" value="ECO:0007669"/>
    <property type="project" value="TreeGrafter"/>
</dbReference>
<dbReference type="InterPro" id="IPR005123">
    <property type="entry name" value="Oxoglu/Fe-dep_dioxygenase_dom"/>
</dbReference>
<evidence type="ECO:0000256" key="3">
    <source>
        <dbReference type="ARBA" id="ARBA00022896"/>
    </source>
</evidence>
<proteinExistence type="predicted"/>
<evidence type="ECO:0000256" key="4">
    <source>
        <dbReference type="ARBA" id="ARBA00022964"/>
    </source>
</evidence>
<evidence type="ECO:0000259" key="7">
    <source>
        <dbReference type="PROSITE" id="PS51471"/>
    </source>
</evidence>
<keyword evidence="2" id="KW-0479">Metal-binding</keyword>
<dbReference type="PANTHER" id="PTHR12907">
    <property type="entry name" value="EGL NINE HOMOLOG-RELATED"/>
    <property type="match status" value="1"/>
</dbReference>
<keyword evidence="5" id="KW-0560">Oxidoreductase</keyword>
<keyword evidence="3" id="KW-0847">Vitamin C</keyword>
<gene>
    <name evidence="8" type="ORF">DFR37_102160</name>
</gene>
<dbReference type="Gene3D" id="2.60.120.620">
    <property type="entry name" value="q2cbj1_9rhob like domain"/>
    <property type="match status" value="1"/>
</dbReference>
<keyword evidence="4" id="KW-0223">Dioxygenase</keyword>
<comment type="cofactor">
    <cofactor evidence="1">
        <name>L-ascorbate</name>
        <dbReference type="ChEBI" id="CHEBI:38290"/>
    </cofactor>
</comment>
<dbReference type="RefSeq" id="WP_113932032.1">
    <property type="nucleotide sequence ID" value="NZ_JACCEU010000002.1"/>
</dbReference>
<accession>A0A366HI20</accession>
<evidence type="ECO:0000313" key="9">
    <source>
        <dbReference type="Proteomes" id="UP000253628"/>
    </source>
</evidence>
<keyword evidence="6" id="KW-0408">Iron</keyword>
<evidence type="ECO:0000256" key="2">
    <source>
        <dbReference type="ARBA" id="ARBA00022723"/>
    </source>
</evidence>
<dbReference type="EMBL" id="QNRQ01000002">
    <property type="protein sequence ID" value="RBP41781.1"/>
    <property type="molecule type" value="Genomic_DNA"/>
</dbReference>
<dbReference type="InterPro" id="IPR044862">
    <property type="entry name" value="Pro_4_hyd_alph_FE2OG_OXY"/>
</dbReference>
<dbReference type="InterPro" id="IPR051559">
    <property type="entry name" value="HIF_prolyl_hydroxylases"/>
</dbReference>
<dbReference type="GO" id="GO:0071456">
    <property type="term" value="P:cellular response to hypoxia"/>
    <property type="evidence" value="ECO:0007669"/>
    <property type="project" value="TreeGrafter"/>
</dbReference>
<evidence type="ECO:0000256" key="5">
    <source>
        <dbReference type="ARBA" id="ARBA00023002"/>
    </source>
</evidence>
<dbReference type="OrthoDB" id="9783171at2"/>
<dbReference type="Proteomes" id="UP000253628">
    <property type="component" value="Unassembled WGS sequence"/>
</dbReference>